<accession>A0A7U4M0Z1</accession>
<dbReference type="Proteomes" id="UP000034444">
    <property type="component" value="Chromosome"/>
</dbReference>
<evidence type="ECO:0000313" key="1">
    <source>
        <dbReference type="EMBL" id="AKF24830.1"/>
    </source>
</evidence>
<organism evidence="1 2">
    <name type="scientific">Sulfurovum lithotrophicum</name>
    <dbReference type="NCBI Taxonomy" id="206403"/>
    <lineage>
        <taxon>Bacteria</taxon>
        <taxon>Pseudomonadati</taxon>
        <taxon>Campylobacterota</taxon>
        <taxon>Epsilonproteobacteria</taxon>
        <taxon>Campylobacterales</taxon>
        <taxon>Sulfurovaceae</taxon>
        <taxon>Sulfurovum</taxon>
    </lineage>
</organism>
<dbReference type="GO" id="GO:0009055">
    <property type="term" value="F:electron transfer activity"/>
    <property type="evidence" value="ECO:0007669"/>
    <property type="project" value="InterPro"/>
</dbReference>
<dbReference type="OrthoDB" id="5373067at2"/>
<dbReference type="RefSeq" id="WP_046550918.1">
    <property type="nucleotide sequence ID" value="NZ_CP011308.1"/>
</dbReference>
<dbReference type="SUPFAM" id="SSF46626">
    <property type="entry name" value="Cytochrome c"/>
    <property type="match status" value="1"/>
</dbReference>
<sequence>MKNLFLPLLVIAILLYALYLSRFSTPKKKYVDTTVNPNYTMHVREHQHDHLEEELSRIDSTAYAKEYIITVINHGSSQLHFKKNEIMEGGFVSKEDAPKVACYVLELSGRECKEPHPKDAAMFYTSVCGGCHGDDGKGLGGSYPDLTRKPLLGIEKREEFLKSMLLTQ</sequence>
<keyword evidence="2" id="KW-1185">Reference proteome</keyword>
<protein>
    <recommendedName>
        <fullName evidence="3">Cytochrome c domain-containing protein</fullName>
    </recommendedName>
</protein>
<dbReference type="InterPro" id="IPR036909">
    <property type="entry name" value="Cyt_c-like_dom_sf"/>
</dbReference>
<gene>
    <name evidence="1" type="ORF">YH65_05090</name>
</gene>
<dbReference type="Gene3D" id="1.10.760.10">
    <property type="entry name" value="Cytochrome c-like domain"/>
    <property type="match status" value="1"/>
</dbReference>
<evidence type="ECO:0000313" key="2">
    <source>
        <dbReference type="Proteomes" id="UP000034444"/>
    </source>
</evidence>
<dbReference type="EMBL" id="CP011308">
    <property type="protein sequence ID" value="AKF24830.1"/>
    <property type="molecule type" value="Genomic_DNA"/>
</dbReference>
<dbReference type="AlphaFoldDB" id="A0A7U4M0Z1"/>
<proteinExistence type="predicted"/>
<dbReference type="GO" id="GO:0020037">
    <property type="term" value="F:heme binding"/>
    <property type="evidence" value="ECO:0007669"/>
    <property type="project" value="InterPro"/>
</dbReference>
<name>A0A7U4M0Z1_9BACT</name>
<dbReference type="KEGG" id="slh:YH65_05090"/>
<reference evidence="2" key="2">
    <citation type="journal article" date="2017" name="Stand. Genomic Sci.">
        <title>Complete genome sequence of the sulfur-oxidizing chemolithoautotrophic Sulfurovum lithotrophicum 42BKTT.</title>
        <authorList>
            <person name="Jeon W."/>
            <person name="Priscilla L."/>
            <person name="Park G."/>
            <person name="Lee H."/>
            <person name="Lee N."/>
            <person name="Lee D."/>
            <person name="Kwon H."/>
            <person name="Ahn I."/>
            <person name="Lee C."/>
            <person name="Lee H."/>
            <person name="Ahn J."/>
        </authorList>
    </citation>
    <scope>NUCLEOTIDE SEQUENCE [LARGE SCALE GENOMIC DNA]</scope>
    <source>
        <strain evidence="2">ATCC BAA-797 / 42BKT</strain>
    </source>
</reference>
<evidence type="ECO:0008006" key="3">
    <source>
        <dbReference type="Google" id="ProtNLM"/>
    </source>
</evidence>
<reference evidence="1 2" key="1">
    <citation type="submission" date="2015-04" db="EMBL/GenBank/DDBJ databases">
        <title>Complete genome sequence of Sulfurovum lithotrophicum ATCC BAA-797T.</title>
        <authorList>
            <person name="Ahn J."/>
            <person name="Park G."/>
            <person name="Jeon W."/>
            <person name="Jang Y."/>
            <person name="Jang M."/>
            <person name="Lee H."/>
            <person name="Lee H."/>
        </authorList>
    </citation>
    <scope>NUCLEOTIDE SEQUENCE [LARGE SCALE GENOMIC DNA]</scope>
    <source>
        <strain evidence="2">ATCC BAA-797 / 42BKT</strain>
    </source>
</reference>